<dbReference type="GO" id="GO:0045893">
    <property type="term" value="P:positive regulation of DNA-templated transcription"/>
    <property type="evidence" value="ECO:0007669"/>
    <property type="project" value="UniProtKB-ARBA"/>
</dbReference>
<dbReference type="AlphaFoldDB" id="A0A4V3SEN5"/>
<dbReference type="OrthoDB" id="9451254at2759"/>
<dbReference type="GO" id="GO:0008270">
    <property type="term" value="F:zinc ion binding"/>
    <property type="evidence" value="ECO:0007669"/>
    <property type="project" value="UniProtKB-KW"/>
</dbReference>
<dbReference type="Proteomes" id="UP000308267">
    <property type="component" value="Unassembled WGS sequence"/>
</dbReference>
<feature type="domain" description="C2H2-type" evidence="11">
    <location>
        <begin position="360"/>
        <end position="387"/>
    </location>
</feature>
<feature type="domain" description="C2H2-type" evidence="11">
    <location>
        <begin position="388"/>
        <end position="413"/>
    </location>
</feature>
<protein>
    <recommendedName>
        <fullName evidence="11">C2H2-type domain-containing protein</fullName>
    </recommendedName>
</protein>
<keyword evidence="7" id="KW-0804">Transcription</keyword>
<keyword evidence="5" id="KW-0862">Zinc</keyword>
<dbReference type="STRING" id="147828.A0A4V3SEN5"/>
<name>A0A4V3SEN5_OPIFE</name>
<keyword evidence="4 9" id="KW-0863">Zinc-finger</keyword>
<evidence type="ECO:0000256" key="6">
    <source>
        <dbReference type="ARBA" id="ARBA00023015"/>
    </source>
</evidence>
<organism evidence="12 13">
    <name type="scientific">Opisthorchis felineus</name>
    <dbReference type="NCBI Taxonomy" id="147828"/>
    <lineage>
        <taxon>Eukaryota</taxon>
        <taxon>Metazoa</taxon>
        <taxon>Spiralia</taxon>
        <taxon>Lophotrochozoa</taxon>
        <taxon>Platyhelminthes</taxon>
        <taxon>Trematoda</taxon>
        <taxon>Digenea</taxon>
        <taxon>Opisthorchiida</taxon>
        <taxon>Opisthorchiata</taxon>
        <taxon>Opisthorchiidae</taxon>
        <taxon>Opisthorchis</taxon>
    </lineage>
</organism>
<keyword evidence="13" id="KW-1185">Reference proteome</keyword>
<dbReference type="GO" id="GO:0000981">
    <property type="term" value="F:DNA-binding transcription factor activity, RNA polymerase II-specific"/>
    <property type="evidence" value="ECO:0007669"/>
    <property type="project" value="TreeGrafter"/>
</dbReference>
<dbReference type="PROSITE" id="PS00028">
    <property type="entry name" value="ZINC_FINGER_C2H2_1"/>
    <property type="match status" value="3"/>
</dbReference>
<reference evidence="12 13" key="1">
    <citation type="journal article" date="2019" name="BMC Genomics">
        <title>New insights from Opisthorchis felineus genome: update on genomics of the epidemiologically important liver flukes.</title>
        <authorList>
            <person name="Ershov N.I."/>
            <person name="Mordvinov V.A."/>
            <person name="Prokhortchouk E.B."/>
            <person name="Pakharukova M.Y."/>
            <person name="Gunbin K.V."/>
            <person name="Ustyantsev K."/>
            <person name="Genaev M.A."/>
            <person name="Blinov A.G."/>
            <person name="Mazur A."/>
            <person name="Boulygina E."/>
            <person name="Tsygankova S."/>
            <person name="Khrameeva E."/>
            <person name="Chekanov N."/>
            <person name="Fan G."/>
            <person name="Xiao A."/>
            <person name="Zhang H."/>
            <person name="Xu X."/>
            <person name="Yang H."/>
            <person name="Solovyev V."/>
            <person name="Lee S.M."/>
            <person name="Liu X."/>
            <person name="Afonnikov D.A."/>
            <person name="Skryabin K.G."/>
        </authorList>
    </citation>
    <scope>NUCLEOTIDE SEQUENCE [LARGE SCALE GENOMIC DNA]</scope>
    <source>
        <strain evidence="12">AK-0245</strain>
        <tissue evidence="12">Whole organism</tissue>
    </source>
</reference>
<dbReference type="FunFam" id="3.30.160.60:FF:000446">
    <property type="entry name" value="Zinc finger protein"/>
    <property type="match status" value="1"/>
</dbReference>
<dbReference type="SUPFAM" id="SSF57667">
    <property type="entry name" value="beta-beta-alpha zinc fingers"/>
    <property type="match status" value="2"/>
</dbReference>
<dbReference type="GO" id="GO:0005694">
    <property type="term" value="C:chromosome"/>
    <property type="evidence" value="ECO:0007669"/>
    <property type="project" value="UniProtKB-ARBA"/>
</dbReference>
<keyword evidence="3" id="KW-0677">Repeat</keyword>
<comment type="subcellular location">
    <subcellularLocation>
        <location evidence="1">Nucleus</location>
    </subcellularLocation>
</comment>
<gene>
    <name evidence="12" type="ORF">CRM22_005956</name>
</gene>
<dbReference type="InterPro" id="IPR050717">
    <property type="entry name" value="C2H2-ZF_Transcription_Reg"/>
</dbReference>
<keyword evidence="8" id="KW-0539">Nucleus</keyword>
<dbReference type="PROSITE" id="PS50157">
    <property type="entry name" value="ZINC_FINGER_C2H2_2"/>
    <property type="match status" value="3"/>
</dbReference>
<dbReference type="PANTHER" id="PTHR14196">
    <property type="entry name" value="ODD-SKIPPED - RELATED"/>
    <property type="match status" value="1"/>
</dbReference>
<dbReference type="GO" id="GO:0000977">
    <property type="term" value="F:RNA polymerase II transcription regulatory region sequence-specific DNA binding"/>
    <property type="evidence" value="ECO:0007669"/>
    <property type="project" value="TreeGrafter"/>
</dbReference>
<dbReference type="Pfam" id="PF00096">
    <property type="entry name" value="zf-C2H2"/>
    <property type="match status" value="3"/>
</dbReference>
<accession>A0A4V3SEN5</accession>
<sequence>MHETLLPHLVVPCDPPVGHVPTCKIHTNISNATENHHLLNPTQAPFGVESIVNVLYKWQPENDICEWSRTMASKPQEETPPTMFGLSTEHVFTQDQDQNNNKNLQLPGSEVQLASLSRNENLFGENGGERHAPTNTDGSIASAPSNPPAIPPWWSLLMGYTSTLLGSPTSTINNLQQALLYLRLWNTLLTHFNPLDEHSQTIPGGGDEGNLQVSMDRTSLQLPIDWSSQSTPLDLAAPRRERLDTEVQAGHKTNMITELPCPTSFSEIGCVSKPELRSSGCGTLLDAFRSPSHDRGLVTQVSLISSYPAVQQSTSLLGSLPSTPGSTPRSSYKCSHCGRGFSKAYNRTIHERTHTDERPFSCSVCSRRFRRKDHLRDHSYTHLTAKPFICPTCNRGFCQSRSLENHRRTNHSNTLWSTVVEKHGKFHIQDKNQTPSALLF</sequence>
<keyword evidence="6" id="KW-0805">Transcription regulation</keyword>
<keyword evidence="2" id="KW-0479">Metal-binding</keyword>
<dbReference type="SMART" id="SM00355">
    <property type="entry name" value="ZnF_C2H2"/>
    <property type="match status" value="3"/>
</dbReference>
<evidence type="ECO:0000256" key="2">
    <source>
        <dbReference type="ARBA" id="ARBA00022723"/>
    </source>
</evidence>
<evidence type="ECO:0000256" key="8">
    <source>
        <dbReference type="ARBA" id="ARBA00023242"/>
    </source>
</evidence>
<evidence type="ECO:0000256" key="4">
    <source>
        <dbReference type="ARBA" id="ARBA00022771"/>
    </source>
</evidence>
<dbReference type="Gene3D" id="3.30.160.60">
    <property type="entry name" value="Classic Zinc Finger"/>
    <property type="match status" value="3"/>
</dbReference>
<evidence type="ECO:0000256" key="3">
    <source>
        <dbReference type="ARBA" id="ARBA00022737"/>
    </source>
</evidence>
<dbReference type="InterPro" id="IPR036236">
    <property type="entry name" value="Znf_C2H2_sf"/>
</dbReference>
<feature type="region of interest" description="Disordered" evidence="10">
    <location>
        <begin position="121"/>
        <end position="145"/>
    </location>
</feature>
<proteinExistence type="predicted"/>
<comment type="caution">
    <text evidence="12">The sequence shown here is derived from an EMBL/GenBank/DDBJ whole genome shotgun (WGS) entry which is preliminary data.</text>
</comment>
<dbReference type="InterPro" id="IPR013087">
    <property type="entry name" value="Znf_C2H2_type"/>
</dbReference>
<dbReference type="EMBL" id="SJOL01006493">
    <property type="protein sequence ID" value="TGZ65264.1"/>
    <property type="molecule type" value="Genomic_DNA"/>
</dbReference>
<dbReference type="FunFam" id="3.30.160.60:FF:001732">
    <property type="entry name" value="Zgc:162936"/>
    <property type="match status" value="1"/>
</dbReference>
<evidence type="ECO:0000313" key="12">
    <source>
        <dbReference type="EMBL" id="TGZ65264.1"/>
    </source>
</evidence>
<evidence type="ECO:0000259" key="11">
    <source>
        <dbReference type="PROSITE" id="PS50157"/>
    </source>
</evidence>
<dbReference type="PANTHER" id="PTHR14196:SF0">
    <property type="entry name" value="PROTEIN BOWEL"/>
    <property type="match status" value="1"/>
</dbReference>
<evidence type="ECO:0000313" key="13">
    <source>
        <dbReference type="Proteomes" id="UP000308267"/>
    </source>
</evidence>
<evidence type="ECO:0000256" key="1">
    <source>
        <dbReference type="ARBA" id="ARBA00004123"/>
    </source>
</evidence>
<dbReference type="GO" id="GO:0005634">
    <property type="term" value="C:nucleus"/>
    <property type="evidence" value="ECO:0007669"/>
    <property type="project" value="UniProtKB-SubCell"/>
</dbReference>
<evidence type="ECO:0000256" key="7">
    <source>
        <dbReference type="ARBA" id="ARBA00023163"/>
    </source>
</evidence>
<evidence type="ECO:0000256" key="9">
    <source>
        <dbReference type="PROSITE-ProRule" id="PRU00042"/>
    </source>
</evidence>
<feature type="domain" description="C2H2-type" evidence="11">
    <location>
        <begin position="332"/>
        <end position="359"/>
    </location>
</feature>
<evidence type="ECO:0000256" key="10">
    <source>
        <dbReference type="SAM" id="MobiDB-lite"/>
    </source>
</evidence>
<evidence type="ECO:0000256" key="5">
    <source>
        <dbReference type="ARBA" id="ARBA00022833"/>
    </source>
</evidence>